<dbReference type="EMBL" id="QFOH01000002">
    <property type="protein sequence ID" value="PZP26409.1"/>
    <property type="molecule type" value="Genomic_DNA"/>
</dbReference>
<dbReference type="InterPro" id="IPR010035">
    <property type="entry name" value="Thi_S"/>
</dbReference>
<organism evidence="1 4">
    <name type="scientific">Pseudomonas kuykendallii</name>
    <dbReference type="NCBI Taxonomy" id="1007099"/>
    <lineage>
        <taxon>Bacteria</taxon>
        <taxon>Pseudomonadati</taxon>
        <taxon>Pseudomonadota</taxon>
        <taxon>Gammaproteobacteria</taxon>
        <taxon>Pseudomonadales</taxon>
        <taxon>Pseudomonadaceae</taxon>
        <taxon>Pseudomonas</taxon>
    </lineage>
</organism>
<name>A0A2W5F9Z9_9PSED</name>
<evidence type="ECO:0000313" key="2">
    <source>
        <dbReference type="EMBL" id="SDW11458.1"/>
    </source>
</evidence>
<evidence type="ECO:0000313" key="3">
    <source>
        <dbReference type="Proteomes" id="UP000243778"/>
    </source>
</evidence>
<dbReference type="STRING" id="1007099.SAMN05216287_0168"/>
<dbReference type="InterPro" id="IPR012675">
    <property type="entry name" value="Beta-grasp_dom_sf"/>
</dbReference>
<sequence length="67" mass="7343">MIELHINGEAHRLPQPCTLGELLQRLDLQQRRVAAELNGWVIPRSQHGACVLADGDRLELVHAIGGG</sequence>
<dbReference type="InterPro" id="IPR016155">
    <property type="entry name" value="Mopterin_synth/thiamin_S_b"/>
</dbReference>
<dbReference type="Pfam" id="PF02597">
    <property type="entry name" value="ThiS"/>
    <property type="match status" value="1"/>
</dbReference>
<proteinExistence type="predicted"/>
<gene>
    <name evidence="1" type="primary">thiS</name>
    <name evidence="1" type="ORF">DI599_01975</name>
    <name evidence="2" type="ORF">SAMN05216287_0168</name>
</gene>
<dbReference type="EMBL" id="FNNU01000001">
    <property type="protein sequence ID" value="SDW11458.1"/>
    <property type="molecule type" value="Genomic_DNA"/>
</dbReference>
<dbReference type="SUPFAM" id="SSF54285">
    <property type="entry name" value="MoaD/ThiS"/>
    <property type="match status" value="1"/>
</dbReference>
<dbReference type="AlphaFoldDB" id="A0A2W5F9Z9"/>
<dbReference type="PANTHER" id="PTHR34472">
    <property type="entry name" value="SULFUR CARRIER PROTEIN THIS"/>
    <property type="match status" value="1"/>
</dbReference>
<reference evidence="1 4" key="3">
    <citation type="submission" date="2017-08" db="EMBL/GenBank/DDBJ databases">
        <title>Infants hospitalized years apart are colonized by the same room-sourced microbial strains.</title>
        <authorList>
            <person name="Brooks B."/>
            <person name="Olm M.R."/>
            <person name="Firek B.A."/>
            <person name="Baker R."/>
            <person name="Thomas B.C."/>
            <person name="Morowitz M.J."/>
            <person name="Banfield J.F."/>
        </authorList>
    </citation>
    <scope>NUCLEOTIDE SEQUENCE [LARGE SCALE GENOMIC DNA]</scope>
    <source>
        <strain evidence="1">S2_009_000_R2_77</strain>
    </source>
</reference>
<dbReference type="Proteomes" id="UP000249198">
    <property type="component" value="Unassembled WGS sequence"/>
</dbReference>
<dbReference type="OrthoDB" id="9800283at2"/>
<reference evidence="2" key="2">
    <citation type="submission" date="2016-10" db="EMBL/GenBank/DDBJ databases">
        <authorList>
            <person name="de Groot N.N."/>
        </authorList>
    </citation>
    <scope>NUCLEOTIDE SEQUENCE [LARGE SCALE GENOMIC DNA]</scope>
    <source>
        <strain evidence="2">NRRL B-59562</strain>
    </source>
</reference>
<dbReference type="Gene3D" id="3.10.20.30">
    <property type="match status" value="1"/>
</dbReference>
<dbReference type="RefSeq" id="WP_090223780.1">
    <property type="nucleotide sequence ID" value="NZ_CAURGU010000003.1"/>
</dbReference>
<dbReference type="NCBIfam" id="TIGR01683">
    <property type="entry name" value="thiS"/>
    <property type="match status" value="1"/>
</dbReference>
<evidence type="ECO:0000313" key="1">
    <source>
        <dbReference type="EMBL" id="PZP26409.1"/>
    </source>
</evidence>
<reference evidence="3" key="1">
    <citation type="submission" date="2016-10" db="EMBL/GenBank/DDBJ databases">
        <authorList>
            <person name="Varghese N."/>
            <person name="Submissions S."/>
        </authorList>
    </citation>
    <scope>NUCLEOTIDE SEQUENCE [LARGE SCALE GENOMIC DNA]</scope>
    <source>
        <strain evidence="3">NRRL B-59562</strain>
    </source>
</reference>
<dbReference type="InterPro" id="IPR003749">
    <property type="entry name" value="ThiS/MoaD-like"/>
</dbReference>
<dbReference type="PANTHER" id="PTHR34472:SF1">
    <property type="entry name" value="SULFUR CARRIER PROTEIN THIS"/>
    <property type="match status" value="1"/>
</dbReference>
<accession>A0A1H2QWZ9</accession>
<accession>A0A2W5F9Z9</accession>
<dbReference type="Proteomes" id="UP000243778">
    <property type="component" value="Unassembled WGS sequence"/>
</dbReference>
<dbReference type="CDD" id="cd00565">
    <property type="entry name" value="Ubl_ThiS"/>
    <property type="match status" value="1"/>
</dbReference>
<keyword evidence="3" id="KW-1185">Reference proteome</keyword>
<protein>
    <submittedName>
        <fullName evidence="2">Sulfur carrier protein ThiS</fullName>
    </submittedName>
    <submittedName>
        <fullName evidence="1">Thiamine biosynthesis protein ThiS</fullName>
    </submittedName>
</protein>
<evidence type="ECO:0000313" key="4">
    <source>
        <dbReference type="Proteomes" id="UP000249198"/>
    </source>
</evidence>